<organism evidence="1 2">
    <name type="scientific">Catharanthus roseus</name>
    <name type="common">Madagascar periwinkle</name>
    <name type="synonym">Vinca rosea</name>
    <dbReference type="NCBI Taxonomy" id="4058"/>
    <lineage>
        <taxon>Eukaryota</taxon>
        <taxon>Viridiplantae</taxon>
        <taxon>Streptophyta</taxon>
        <taxon>Embryophyta</taxon>
        <taxon>Tracheophyta</taxon>
        <taxon>Spermatophyta</taxon>
        <taxon>Magnoliopsida</taxon>
        <taxon>eudicotyledons</taxon>
        <taxon>Gunneridae</taxon>
        <taxon>Pentapetalae</taxon>
        <taxon>asterids</taxon>
        <taxon>lamiids</taxon>
        <taxon>Gentianales</taxon>
        <taxon>Apocynaceae</taxon>
        <taxon>Rauvolfioideae</taxon>
        <taxon>Vinceae</taxon>
        <taxon>Catharanthinae</taxon>
        <taxon>Catharanthus</taxon>
    </lineage>
</organism>
<comment type="caution">
    <text evidence="1">The sequence shown here is derived from an EMBL/GenBank/DDBJ whole genome shotgun (WGS) entry which is preliminary data.</text>
</comment>
<gene>
    <name evidence="1" type="ORF">M9H77_36251</name>
</gene>
<protein>
    <submittedName>
        <fullName evidence="1">Uncharacterized protein</fullName>
    </submittedName>
</protein>
<evidence type="ECO:0000313" key="1">
    <source>
        <dbReference type="EMBL" id="KAI5650246.1"/>
    </source>
</evidence>
<evidence type="ECO:0000313" key="2">
    <source>
        <dbReference type="Proteomes" id="UP001060085"/>
    </source>
</evidence>
<dbReference type="EMBL" id="CM044708">
    <property type="protein sequence ID" value="KAI5650246.1"/>
    <property type="molecule type" value="Genomic_DNA"/>
</dbReference>
<reference evidence="2" key="1">
    <citation type="journal article" date="2023" name="Nat. Plants">
        <title>Single-cell RNA sequencing provides a high-resolution roadmap for understanding the multicellular compartmentation of specialized metabolism.</title>
        <authorList>
            <person name="Sun S."/>
            <person name="Shen X."/>
            <person name="Li Y."/>
            <person name="Li Y."/>
            <person name="Wang S."/>
            <person name="Li R."/>
            <person name="Zhang H."/>
            <person name="Shen G."/>
            <person name="Guo B."/>
            <person name="Wei J."/>
            <person name="Xu J."/>
            <person name="St-Pierre B."/>
            <person name="Chen S."/>
            <person name="Sun C."/>
        </authorList>
    </citation>
    <scope>NUCLEOTIDE SEQUENCE [LARGE SCALE GENOMIC DNA]</scope>
</reference>
<name>A0ACB9ZTV3_CATRO</name>
<sequence length="332" mass="38629">MKEKESLFEEHERINEEKGSESAKERHDKSAYSFELKLDSFLSEEICLLSNQINPFLVLIFSYEQNFQDRRKGIGGKLHHNHKETSISFSSNSLPLSIKFSFKELKMNDYCSYVANVDSFVLGFENKEEIMLAVQVAGIETKYELLCYNFELLNDDLVVESMILVSPSLFWNVKTSEESKILGTNKDILKEDDPYNLISKLLKENGFASLEGYLCFIHWRSKRKIYNFVEDTKSRFERFEDQTRKSISYCVYCPRTTALTKTYRLDSRIGEGFLAFVDSSIREILESFFKSYNTKSGHLLRSLLYTFNEPGYDLDSLEVDILLTRSSMCVTL</sequence>
<proteinExistence type="predicted"/>
<accession>A0ACB9ZTV3</accession>
<dbReference type="Proteomes" id="UP001060085">
    <property type="component" value="Linkage Group LG08"/>
</dbReference>
<keyword evidence="2" id="KW-1185">Reference proteome</keyword>